<sequence length="807" mass="85964">MRRFVGAFVAGCWALQQQSTLPQAHGLRLGAALLALCAIGMALWGRRLPAMLQGLALAALAFAMAYCWAAWRAELRLREWLPVGLEARDLNVRGVVSGLPTRSPTGTRFAFTVEQSAGPDQPLPGRVILNWRDAPLELSPGQRFTLTLRLRRPRGLANPFGFDYAYWLLAQGYGATGYVRRAQGAPQDAASERLAWRIEAWRAAVRAHLRAALPAGARFGAVLVALVIGDQRGIEADDWQLFRRTGVSHLVAISGLHITMVAGMAASLTGLLWRHSFGCGRWLRRPLPLWLPARQAALVVAVATALGYGMLAGMQIPALRTVAMLCVAAVAVWGARAPPASIVLAWAALVALLLDPWAVMLPGFWLSFGAVAVIFFAARPGRDAATAGRWQRLRAALAAGARTQWAVTIGLVPLTLLLFGQVSVVSPFANAVAIPVVSLLVTPLALLGAALPLWLAVPVMAAAHFAMQGLAAVLQWFSMLPGAMWEAASAGPVALLLAALGVALLVAPVAAARLRWHGALLMLPLLLARGPPVADGQFRAVMFDVGQGTAVLVRTRSHALLYDTGPGYASGSSAGAQVVVPVLRAEGVSQLDHLMVSHEDLDHAGGVADIAGTVAVVARSTGAPAGHPLLEAPHYGGQWRPCAAEQQWEWDGVRFAVLHPLAEQSQQAAIPSNARSCVLRVDTAAHSLLLTGDIGLAQERALIGRLPAGALRADVLVVAHHGSGTSSGTDWIEAVGPAAAVFQLGYGNRYRHPNAEVWERFGRGGILRYRTDETGAVTMNTARAGYTLSMFRHAEPRYWRERPPAPR</sequence>
<dbReference type="NCBIfam" id="TIGR00361">
    <property type="entry name" value="ComEC_Rec2"/>
    <property type="match status" value="1"/>
</dbReference>
<dbReference type="PANTHER" id="PTHR30619">
    <property type="entry name" value="DNA INTERNALIZATION/COMPETENCE PROTEIN COMEC/REC2"/>
    <property type="match status" value="1"/>
</dbReference>
<feature type="transmembrane region" description="Helical" evidence="6">
    <location>
        <begin position="323"/>
        <end position="351"/>
    </location>
</feature>
<feature type="domain" description="Metallo-beta-lactamase" evidence="7">
    <location>
        <begin position="547"/>
        <end position="746"/>
    </location>
</feature>
<feature type="transmembrane region" description="Helical" evidence="6">
    <location>
        <begin position="51"/>
        <end position="71"/>
    </location>
</feature>
<evidence type="ECO:0000256" key="2">
    <source>
        <dbReference type="ARBA" id="ARBA00022475"/>
    </source>
</evidence>
<evidence type="ECO:0000256" key="1">
    <source>
        <dbReference type="ARBA" id="ARBA00004651"/>
    </source>
</evidence>
<evidence type="ECO:0000313" key="8">
    <source>
        <dbReference type="EMBL" id="SPD64136.1"/>
    </source>
</evidence>
<feature type="transmembrane region" description="Helical" evidence="6">
    <location>
        <begin position="489"/>
        <end position="512"/>
    </location>
</feature>
<keyword evidence="3 6" id="KW-0812">Transmembrane</keyword>
<dbReference type="Pfam" id="PF13567">
    <property type="entry name" value="DUF4131"/>
    <property type="match status" value="1"/>
</dbReference>
<dbReference type="RefSeq" id="WP_115708919.1">
    <property type="nucleotide sequence ID" value="NZ_LT984813.1"/>
</dbReference>
<dbReference type="SMART" id="SM00849">
    <property type="entry name" value="Lactamase_B"/>
    <property type="match status" value="1"/>
</dbReference>
<dbReference type="Gene3D" id="3.60.15.10">
    <property type="entry name" value="Ribonuclease Z/Hydroxyacylglutathione hydrolase-like"/>
    <property type="match status" value="1"/>
</dbReference>
<evidence type="ECO:0000256" key="5">
    <source>
        <dbReference type="ARBA" id="ARBA00023136"/>
    </source>
</evidence>
<dbReference type="CDD" id="cd07731">
    <property type="entry name" value="ComA-like_MBL-fold"/>
    <property type="match status" value="1"/>
</dbReference>
<dbReference type="AlphaFoldDB" id="A0A9Q7USS1"/>
<proteinExistence type="predicted"/>
<feature type="transmembrane region" description="Helical" evidence="6">
    <location>
        <begin position="428"/>
        <end position="446"/>
    </location>
</feature>
<dbReference type="Proteomes" id="UP000254259">
    <property type="component" value="Chromosome CBM2636"/>
</dbReference>
<gene>
    <name evidence="8" type="ORF">CBM2636_11152</name>
</gene>
<feature type="transmembrane region" description="Helical" evidence="6">
    <location>
        <begin position="357"/>
        <end position="378"/>
    </location>
</feature>
<evidence type="ECO:0000259" key="7">
    <source>
        <dbReference type="SMART" id="SM00849"/>
    </source>
</evidence>
<accession>A0A9Q7USS1</accession>
<feature type="transmembrane region" description="Helical" evidence="6">
    <location>
        <begin position="26"/>
        <end position="44"/>
    </location>
</feature>
<keyword evidence="4 6" id="KW-1133">Transmembrane helix</keyword>
<keyword evidence="5 6" id="KW-0472">Membrane</keyword>
<evidence type="ECO:0000256" key="3">
    <source>
        <dbReference type="ARBA" id="ARBA00022692"/>
    </source>
</evidence>
<feature type="transmembrane region" description="Helical" evidence="6">
    <location>
        <begin position="399"/>
        <end position="422"/>
    </location>
</feature>
<feature type="transmembrane region" description="Helical" evidence="6">
    <location>
        <begin position="293"/>
        <end position="311"/>
    </location>
</feature>
<dbReference type="GO" id="GO:0030420">
    <property type="term" value="P:establishment of competence for transformation"/>
    <property type="evidence" value="ECO:0007669"/>
    <property type="project" value="InterPro"/>
</dbReference>
<dbReference type="InterPro" id="IPR004797">
    <property type="entry name" value="Competence_ComEC/Rec2"/>
</dbReference>
<protein>
    <submittedName>
        <fullName evidence="8">Competence protein ComEC</fullName>
    </submittedName>
</protein>
<dbReference type="PANTHER" id="PTHR30619:SF1">
    <property type="entry name" value="RECOMBINATION PROTEIN 2"/>
    <property type="match status" value="1"/>
</dbReference>
<dbReference type="NCBIfam" id="TIGR00360">
    <property type="entry name" value="ComEC_N-term"/>
    <property type="match status" value="1"/>
</dbReference>
<dbReference type="Pfam" id="PF03772">
    <property type="entry name" value="Competence"/>
    <property type="match status" value="1"/>
</dbReference>
<dbReference type="InterPro" id="IPR052159">
    <property type="entry name" value="Competence_DNA_uptake"/>
</dbReference>
<dbReference type="GO" id="GO:0005886">
    <property type="term" value="C:plasma membrane"/>
    <property type="evidence" value="ECO:0007669"/>
    <property type="project" value="UniProtKB-SubCell"/>
</dbReference>
<evidence type="ECO:0000256" key="4">
    <source>
        <dbReference type="ARBA" id="ARBA00022989"/>
    </source>
</evidence>
<feature type="transmembrane region" description="Helical" evidence="6">
    <location>
        <begin position="250"/>
        <end position="273"/>
    </location>
</feature>
<dbReference type="Pfam" id="PF00753">
    <property type="entry name" value="Lactamase_B"/>
    <property type="match status" value="1"/>
</dbReference>
<comment type="subcellular location">
    <subcellularLocation>
        <location evidence="1">Cell membrane</location>
        <topology evidence="1">Multi-pass membrane protein</topology>
    </subcellularLocation>
</comment>
<evidence type="ECO:0000313" key="9">
    <source>
        <dbReference type="Proteomes" id="UP000254259"/>
    </source>
</evidence>
<dbReference type="InterPro" id="IPR004477">
    <property type="entry name" value="ComEC_N"/>
</dbReference>
<organism evidence="8 9">
    <name type="scientific">Cupriavidus taiwanensis</name>
    <dbReference type="NCBI Taxonomy" id="164546"/>
    <lineage>
        <taxon>Bacteria</taxon>
        <taxon>Pseudomonadati</taxon>
        <taxon>Pseudomonadota</taxon>
        <taxon>Betaproteobacteria</taxon>
        <taxon>Burkholderiales</taxon>
        <taxon>Burkholderiaceae</taxon>
        <taxon>Cupriavidus</taxon>
    </lineage>
</organism>
<dbReference type="InterPro" id="IPR035681">
    <property type="entry name" value="ComA-like_MBL"/>
</dbReference>
<dbReference type="SUPFAM" id="SSF56281">
    <property type="entry name" value="Metallo-hydrolase/oxidoreductase"/>
    <property type="match status" value="1"/>
</dbReference>
<evidence type="ECO:0000256" key="6">
    <source>
        <dbReference type="SAM" id="Phobius"/>
    </source>
</evidence>
<reference evidence="8 9" key="1">
    <citation type="submission" date="2018-01" db="EMBL/GenBank/DDBJ databases">
        <authorList>
            <person name="Clerissi C."/>
        </authorList>
    </citation>
    <scope>NUCLEOTIDE SEQUENCE [LARGE SCALE GENOMIC DNA]</scope>
    <source>
        <strain evidence="8">Cupriavidus taiwanensis SWF 66322</strain>
    </source>
</reference>
<dbReference type="InterPro" id="IPR036866">
    <property type="entry name" value="RibonucZ/Hydroxyglut_hydro"/>
</dbReference>
<name>A0A9Q7USS1_9BURK</name>
<dbReference type="InterPro" id="IPR025405">
    <property type="entry name" value="DUF4131"/>
</dbReference>
<dbReference type="EMBL" id="LT984813">
    <property type="protein sequence ID" value="SPD64136.1"/>
    <property type="molecule type" value="Genomic_DNA"/>
</dbReference>
<dbReference type="InterPro" id="IPR001279">
    <property type="entry name" value="Metallo-B-lactamas"/>
</dbReference>
<keyword evidence="2" id="KW-1003">Cell membrane</keyword>